<proteinExistence type="predicted"/>
<evidence type="ECO:0000313" key="2">
    <source>
        <dbReference type="Proteomes" id="UP001050691"/>
    </source>
</evidence>
<sequence>MESTPTTENAVEKRIQAWNKTTVNQSFGIGFNTGDSYPPATALYFNGVGSGYNVTAQFTPFLRAYIISDYQENQILRGAIQSPSIWGRDLTELDTNTSLTLSYDPLSATYRLEEDNAALAVIREPNGSVDQDLARILRLLKELLGDKGAEKLLKGNEALGLAANDGGSSSWIPAGIPMEDPNYVA</sequence>
<reference evidence="1" key="1">
    <citation type="submission" date="2021-10" db="EMBL/GenBank/DDBJ databases">
        <title>De novo Genome Assembly of Clathrus columnatus (Basidiomycota, Fungi) Using Illumina and Nanopore Sequence Data.</title>
        <authorList>
            <person name="Ogiso-Tanaka E."/>
            <person name="Itagaki H."/>
            <person name="Hosoya T."/>
            <person name="Hosaka K."/>
        </authorList>
    </citation>
    <scope>NUCLEOTIDE SEQUENCE</scope>
    <source>
        <strain evidence="1">MO-923</strain>
    </source>
</reference>
<accession>A0AAV5A0N2</accession>
<keyword evidence="2" id="KW-1185">Reference proteome</keyword>
<gene>
    <name evidence="1" type="ORF">Clacol_000455</name>
</gene>
<name>A0AAV5A0N2_9AGAM</name>
<organism evidence="1 2">
    <name type="scientific">Clathrus columnatus</name>
    <dbReference type="NCBI Taxonomy" id="1419009"/>
    <lineage>
        <taxon>Eukaryota</taxon>
        <taxon>Fungi</taxon>
        <taxon>Dikarya</taxon>
        <taxon>Basidiomycota</taxon>
        <taxon>Agaricomycotina</taxon>
        <taxon>Agaricomycetes</taxon>
        <taxon>Phallomycetidae</taxon>
        <taxon>Phallales</taxon>
        <taxon>Clathraceae</taxon>
        <taxon>Clathrus</taxon>
    </lineage>
</organism>
<dbReference type="AlphaFoldDB" id="A0AAV5A0N2"/>
<dbReference type="Proteomes" id="UP001050691">
    <property type="component" value="Unassembled WGS sequence"/>
</dbReference>
<comment type="caution">
    <text evidence="1">The sequence shown here is derived from an EMBL/GenBank/DDBJ whole genome shotgun (WGS) entry which is preliminary data.</text>
</comment>
<evidence type="ECO:0000313" key="1">
    <source>
        <dbReference type="EMBL" id="GJJ06264.1"/>
    </source>
</evidence>
<dbReference type="EMBL" id="BPWL01000001">
    <property type="protein sequence ID" value="GJJ06264.1"/>
    <property type="molecule type" value="Genomic_DNA"/>
</dbReference>
<protein>
    <submittedName>
        <fullName evidence="1">Uncharacterized protein</fullName>
    </submittedName>
</protein>